<evidence type="ECO:0000256" key="1">
    <source>
        <dbReference type="SAM" id="MobiDB-lite"/>
    </source>
</evidence>
<protein>
    <recommendedName>
        <fullName evidence="4">Nucleotidyl transferase</fullName>
    </recommendedName>
</protein>
<accession>A0ABR4AQ81</accession>
<sequence>MAESHSSSSTIKAELYKLEDLPDSDDEAENPVPPVENLMSATDLITGLLEQHEIQYAVMGGFAVNLLQGQRETKDIDVCFNGGFKHLRSILEQQSRLIIPSTKLASGILKVFVKTGPGQDHCKESHKIEVDLIESGVLGSPKDLEQHQRPVTIGTNVGQVRTIKTLDILYLLRSKMGAFRQRESQSDRTDILHLLGTYESEARAVSGKLDREAVEYFVESMPEEDQPFFKTLLGI</sequence>
<dbReference type="SUPFAM" id="SSF81301">
    <property type="entry name" value="Nucleotidyltransferase"/>
    <property type="match status" value="1"/>
</dbReference>
<keyword evidence="3" id="KW-1185">Reference proteome</keyword>
<name>A0ABR4AQ81_9LECA</name>
<dbReference type="Gene3D" id="3.30.460.40">
    <property type="match status" value="1"/>
</dbReference>
<comment type="caution">
    <text evidence="2">The sequence shown here is derived from an EMBL/GenBank/DDBJ whole genome shotgun (WGS) entry which is preliminary data.</text>
</comment>
<dbReference type="EMBL" id="JBEFKJ010000002">
    <property type="protein sequence ID" value="KAL2047711.1"/>
    <property type="molecule type" value="Genomic_DNA"/>
</dbReference>
<dbReference type="Proteomes" id="UP001590950">
    <property type="component" value="Unassembled WGS sequence"/>
</dbReference>
<organism evidence="2 3">
    <name type="scientific">Stereocaulon virgatum</name>
    <dbReference type="NCBI Taxonomy" id="373712"/>
    <lineage>
        <taxon>Eukaryota</taxon>
        <taxon>Fungi</taxon>
        <taxon>Dikarya</taxon>
        <taxon>Ascomycota</taxon>
        <taxon>Pezizomycotina</taxon>
        <taxon>Lecanoromycetes</taxon>
        <taxon>OSLEUM clade</taxon>
        <taxon>Lecanoromycetidae</taxon>
        <taxon>Lecanorales</taxon>
        <taxon>Lecanorineae</taxon>
        <taxon>Stereocaulaceae</taxon>
        <taxon>Stereocaulon</taxon>
    </lineage>
</organism>
<evidence type="ECO:0008006" key="4">
    <source>
        <dbReference type="Google" id="ProtNLM"/>
    </source>
</evidence>
<dbReference type="InterPro" id="IPR043519">
    <property type="entry name" value="NT_sf"/>
</dbReference>
<feature type="region of interest" description="Disordered" evidence="1">
    <location>
        <begin position="15"/>
        <end position="34"/>
    </location>
</feature>
<proteinExistence type="predicted"/>
<evidence type="ECO:0000313" key="2">
    <source>
        <dbReference type="EMBL" id="KAL2047711.1"/>
    </source>
</evidence>
<evidence type="ECO:0000313" key="3">
    <source>
        <dbReference type="Proteomes" id="UP001590950"/>
    </source>
</evidence>
<gene>
    <name evidence="2" type="ORF">N7G274_000753</name>
</gene>
<reference evidence="2 3" key="1">
    <citation type="submission" date="2024-09" db="EMBL/GenBank/DDBJ databases">
        <title>Rethinking Asexuality: The Enigmatic Case of Functional Sexual Genes in Lepraria (Stereocaulaceae).</title>
        <authorList>
            <person name="Doellman M."/>
            <person name="Sun Y."/>
            <person name="Barcenas-Pena A."/>
            <person name="Lumbsch H.T."/>
            <person name="Grewe F."/>
        </authorList>
    </citation>
    <scope>NUCLEOTIDE SEQUENCE [LARGE SCALE GENOMIC DNA]</scope>
    <source>
        <strain evidence="2 3">Mercado 3170</strain>
    </source>
</reference>